<evidence type="ECO:0000259" key="7">
    <source>
        <dbReference type="Pfam" id="PF07992"/>
    </source>
</evidence>
<dbReference type="EMBL" id="CP045119">
    <property type="protein sequence ID" value="QIN82911.1"/>
    <property type="molecule type" value="Genomic_DNA"/>
</dbReference>
<keyword evidence="9" id="KW-1185">Reference proteome</keyword>
<evidence type="ECO:0000256" key="3">
    <source>
        <dbReference type="ARBA" id="ARBA00022827"/>
    </source>
</evidence>
<dbReference type="PANTHER" id="PTHR43557">
    <property type="entry name" value="APOPTOSIS-INDUCING FACTOR 1"/>
    <property type="match status" value="1"/>
</dbReference>
<dbReference type="SUPFAM" id="SSF51905">
    <property type="entry name" value="FAD/NAD(P)-binding domain"/>
    <property type="match status" value="2"/>
</dbReference>
<reference evidence="8 9" key="1">
    <citation type="submission" date="2019-10" db="EMBL/GenBank/DDBJ databases">
        <title>Rubrobacter sp nov SCSIO 52090 isolated from a deep-sea sediment in the South China Sea.</title>
        <authorList>
            <person name="Chen R.W."/>
        </authorList>
    </citation>
    <scope>NUCLEOTIDE SEQUENCE [LARGE SCALE GENOMIC DNA]</scope>
    <source>
        <strain evidence="8 9">SCSIO 52909</strain>
    </source>
</reference>
<dbReference type="GO" id="GO:0016740">
    <property type="term" value="F:transferase activity"/>
    <property type="evidence" value="ECO:0007669"/>
    <property type="project" value="UniProtKB-KW"/>
</dbReference>
<evidence type="ECO:0000256" key="4">
    <source>
        <dbReference type="ARBA" id="ARBA00023002"/>
    </source>
</evidence>
<evidence type="ECO:0000256" key="5">
    <source>
        <dbReference type="SAM" id="MobiDB-lite"/>
    </source>
</evidence>
<feature type="domain" description="Glycosyltransferase 2-like" evidence="6">
    <location>
        <begin position="402"/>
        <end position="542"/>
    </location>
</feature>
<dbReference type="Gene3D" id="3.90.550.10">
    <property type="entry name" value="Spore Coat Polysaccharide Biosynthesis Protein SpsA, Chain A"/>
    <property type="match status" value="1"/>
</dbReference>
<evidence type="ECO:0000256" key="1">
    <source>
        <dbReference type="ARBA" id="ARBA00001974"/>
    </source>
</evidence>
<dbReference type="PRINTS" id="PR00411">
    <property type="entry name" value="PNDRDTASEI"/>
</dbReference>
<dbReference type="SUPFAM" id="SSF53448">
    <property type="entry name" value="Nucleotide-diphospho-sugar transferases"/>
    <property type="match status" value="1"/>
</dbReference>
<feature type="domain" description="FAD/NAD(P)-binding" evidence="7">
    <location>
        <begin position="6"/>
        <end position="285"/>
    </location>
</feature>
<accession>A0A6G8Q8W2</accession>
<dbReference type="KEGG" id="rub:GBA63_09830"/>
<dbReference type="InterPro" id="IPR001173">
    <property type="entry name" value="Glyco_trans_2-like"/>
</dbReference>
<organism evidence="8 9">
    <name type="scientific">Rubrobacter tropicus</name>
    <dbReference type="NCBI Taxonomy" id="2653851"/>
    <lineage>
        <taxon>Bacteria</taxon>
        <taxon>Bacillati</taxon>
        <taxon>Actinomycetota</taxon>
        <taxon>Rubrobacteria</taxon>
        <taxon>Rubrobacterales</taxon>
        <taxon>Rubrobacteraceae</taxon>
        <taxon>Rubrobacter</taxon>
    </lineage>
</organism>
<dbReference type="GO" id="GO:0016651">
    <property type="term" value="F:oxidoreductase activity, acting on NAD(P)H"/>
    <property type="evidence" value="ECO:0007669"/>
    <property type="project" value="TreeGrafter"/>
</dbReference>
<sequence>MNGKERIVIVGGGPAGLATARAYRNAGGRARVTILSTEPHPPYNRPPLTKEFLRGDSDPADLPIEAEGWYQENGVELRLSTVVESLDRSRAVVETDAGEAFAYDACVLATGSEPIRIPVPGADDPEVLVMRTIENSSRLKDRAGKGGSAVVVGSGFIGCEAAASLSLRGASVTLVSLEEIPQGRRLGKEAGGRIRAWLEGYGVDLRMNTSLESIERRNGAYSVAVDGGENIFAGAVLFGTGVEPRLGLAEDAGLELDGGVVTDSSMRTSAPGVFAVGDIASAYNESAGRHVSVEHWGTPWSTGVWRGPCSPGRCGVEHGARLLVDHRRRHAEVLGVGRRVGRARLRRPGRLLRRPVRQGRRARRHTHPRRRRGLREGPRTDRAGGPFPRVKPAAPNPSLRASVVVPARDEQALVGACVRALAAQTGVAPQGYEVLLVLDRCTDETEARAREAAAASPDLRLYFLEGPGEGSGLARRVGMEAACGRLLAVRGPDGLICSTDADTVVAPDWLATQLRAVEAGAKAIGGRIDLKGAETLPPGILRWHAENGRMRYEKLLANPDRSGRAEHWQFSGASLALTAGTYRNVGGLRPRESLEDEHLEEVLRENGVPIEHLLSVRVTTSSRLNGRASRGLSHDLAKAGFRHRASAIKDPKPDA</sequence>
<evidence type="ECO:0000256" key="2">
    <source>
        <dbReference type="ARBA" id="ARBA00022630"/>
    </source>
</evidence>
<evidence type="ECO:0000259" key="6">
    <source>
        <dbReference type="Pfam" id="PF00535"/>
    </source>
</evidence>
<evidence type="ECO:0000313" key="8">
    <source>
        <dbReference type="EMBL" id="QIN82911.1"/>
    </source>
</evidence>
<dbReference type="InterPro" id="IPR023753">
    <property type="entry name" value="FAD/NAD-binding_dom"/>
</dbReference>
<dbReference type="InterPro" id="IPR050446">
    <property type="entry name" value="FAD-oxidoreductase/Apoptosis"/>
</dbReference>
<keyword evidence="3" id="KW-0274">FAD</keyword>
<dbReference type="InterPro" id="IPR029044">
    <property type="entry name" value="Nucleotide-diphossugar_trans"/>
</dbReference>
<keyword evidence="8" id="KW-0808">Transferase</keyword>
<dbReference type="AlphaFoldDB" id="A0A6G8Q8W2"/>
<dbReference type="Proteomes" id="UP000501452">
    <property type="component" value="Chromosome"/>
</dbReference>
<dbReference type="InterPro" id="IPR036188">
    <property type="entry name" value="FAD/NAD-bd_sf"/>
</dbReference>
<comment type="cofactor">
    <cofactor evidence="1">
        <name>FAD</name>
        <dbReference type="ChEBI" id="CHEBI:57692"/>
    </cofactor>
</comment>
<gene>
    <name evidence="8" type="ORF">GBA63_09830</name>
</gene>
<dbReference type="CDD" id="cd00761">
    <property type="entry name" value="Glyco_tranf_GTA_type"/>
    <property type="match status" value="1"/>
</dbReference>
<dbReference type="PRINTS" id="PR00368">
    <property type="entry name" value="FADPNR"/>
</dbReference>
<dbReference type="Gene3D" id="3.50.50.60">
    <property type="entry name" value="FAD/NAD(P)-binding domain"/>
    <property type="match status" value="2"/>
</dbReference>
<dbReference type="Pfam" id="PF07992">
    <property type="entry name" value="Pyr_redox_2"/>
    <property type="match status" value="1"/>
</dbReference>
<proteinExistence type="predicted"/>
<protein>
    <submittedName>
        <fullName evidence="8">Glycosyltransferase</fullName>
    </submittedName>
</protein>
<keyword evidence="4" id="KW-0560">Oxidoreductase</keyword>
<name>A0A6G8Q8W2_9ACTN</name>
<evidence type="ECO:0000313" key="9">
    <source>
        <dbReference type="Proteomes" id="UP000501452"/>
    </source>
</evidence>
<feature type="region of interest" description="Disordered" evidence="5">
    <location>
        <begin position="353"/>
        <end position="395"/>
    </location>
</feature>
<dbReference type="RefSeq" id="WP_166175692.1">
    <property type="nucleotide sequence ID" value="NZ_CP045119.1"/>
</dbReference>
<dbReference type="Pfam" id="PF00535">
    <property type="entry name" value="Glycos_transf_2"/>
    <property type="match status" value="1"/>
</dbReference>
<keyword evidence="2" id="KW-0285">Flavoprotein</keyword>
<dbReference type="PANTHER" id="PTHR43557:SF2">
    <property type="entry name" value="RIESKE DOMAIN-CONTAINING PROTEIN-RELATED"/>
    <property type="match status" value="1"/>
</dbReference>
<dbReference type="GO" id="GO:0005737">
    <property type="term" value="C:cytoplasm"/>
    <property type="evidence" value="ECO:0007669"/>
    <property type="project" value="TreeGrafter"/>
</dbReference>
<feature type="compositionally biased region" description="Basic residues" evidence="5">
    <location>
        <begin position="353"/>
        <end position="373"/>
    </location>
</feature>